<dbReference type="InterPro" id="IPR029044">
    <property type="entry name" value="Nucleotide-diphossugar_trans"/>
</dbReference>
<dbReference type="SUPFAM" id="SSF53448">
    <property type="entry name" value="Nucleotide-diphospho-sugar transferases"/>
    <property type="match status" value="1"/>
</dbReference>
<dbReference type="PIRSF" id="PIRSF018153">
    <property type="entry name" value="Glyco_trans_15"/>
    <property type="match status" value="1"/>
</dbReference>
<dbReference type="GO" id="GO:0006493">
    <property type="term" value="P:protein O-linked glycosylation"/>
    <property type="evidence" value="ECO:0007669"/>
    <property type="project" value="TreeGrafter"/>
</dbReference>
<dbReference type="GO" id="GO:0005794">
    <property type="term" value="C:Golgi apparatus"/>
    <property type="evidence" value="ECO:0007669"/>
    <property type="project" value="TreeGrafter"/>
</dbReference>
<sequence>MFGISTALVVAAIAINYYLALTFRSQNALPKESTYTYNPLAKGQPKLGTNSYLRKHFPPRNLEQIGKENATMIMLVRNGELEGALSSMRSLEDRFNREYKYPWVFMNDEPFDEEFVEKTSLMASGKTYYELVPAEHWQPPPYINKTRLEENLNTSTSVLYGFSRSYRNMCHFYSGFFYKQERLLNYEWYFRVDPDVEYMCDFQYDPFQLLRENNKIYGFTIAITEFENTVPTLWQNVEAFMEKYPSLIHPNNALEFLTTHETTITHFMSFTESTSRYNLCHFWSNFEIANLNFFRSEAYETFFKHLSEAGGFHYERWGDAPVHTIGLSLLADKDQIYHFEDIGYYHAPFLACPHSEDIMASKRCICKPRDAHHDMNRTIDVNAHSCLSRWWKYGAGKTFLNDADYRRW</sequence>
<dbReference type="AlphaFoldDB" id="A0A8H7ZJS2"/>
<gene>
    <name evidence="7" type="ORF">I9W82_000632</name>
</gene>
<dbReference type="Gene3D" id="3.90.550.10">
    <property type="entry name" value="Spore Coat Polysaccharide Biosynthesis Protein SpsA, Chain A"/>
    <property type="match status" value="1"/>
</dbReference>
<evidence type="ECO:0000256" key="2">
    <source>
        <dbReference type="ARBA" id="ARBA00007677"/>
    </source>
</evidence>
<evidence type="ECO:0000256" key="3">
    <source>
        <dbReference type="ARBA" id="ARBA00022676"/>
    </source>
</evidence>
<evidence type="ECO:0000256" key="5">
    <source>
        <dbReference type="ARBA" id="ARBA00022968"/>
    </source>
</evidence>
<keyword evidence="5" id="KW-0735">Signal-anchor</keyword>
<dbReference type="GO" id="GO:0006487">
    <property type="term" value="P:protein N-linked glycosylation"/>
    <property type="evidence" value="ECO:0007669"/>
    <property type="project" value="TreeGrafter"/>
</dbReference>
<dbReference type="Proteomes" id="UP000669133">
    <property type="component" value="Unassembled WGS sequence"/>
</dbReference>
<dbReference type="GeneID" id="93649261"/>
<proteinExistence type="inferred from homology"/>
<comment type="subcellular location">
    <subcellularLocation>
        <location evidence="1">Membrane</location>
        <topology evidence="1">Single-pass type II membrane protein</topology>
    </subcellularLocation>
</comment>
<dbReference type="FunFam" id="3.90.550.10:FF:000051">
    <property type="entry name" value="Alpha-1,2-mannosyltransferase (Ktr4)"/>
    <property type="match status" value="1"/>
</dbReference>
<keyword evidence="8" id="KW-1185">Reference proteome</keyword>
<feature type="active site" description="Nucleophile" evidence="6">
    <location>
        <position position="287"/>
    </location>
</feature>
<dbReference type="RefSeq" id="XP_067550657.1">
    <property type="nucleotide sequence ID" value="XM_067695018.1"/>
</dbReference>
<accession>A0A8H7ZJS2</accession>
<keyword evidence="4" id="KW-0808">Transferase</keyword>
<reference evidence="7 8" key="1">
    <citation type="submission" date="2020-12" db="EMBL/GenBank/DDBJ databases">
        <title>Effect of drift, selection, and recombination on the evolution of hybrid genomes in Candida yeast pathogens.</title>
        <authorList>
            <person name="Mixao V."/>
            <person name="Ksiezopolska E."/>
            <person name="Saus E."/>
            <person name="Boekhout T."/>
            <person name="Gacser A."/>
            <person name="Gabaldon T."/>
        </authorList>
    </citation>
    <scope>NUCLEOTIDE SEQUENCE [LARGE SCALE GENOMIC DNA]</scope>
    <source>
        <strain evidence="7 8">BP57</strain>
    </source>
</reference>
<name>A0A8H7ZJS2_9ASCO</name>
<dbReference type="GO" id="GO:0000026">
    <property type="term" value="F:alpha-1,2-mannosyltransferase activity"/>
    <property type="evidence" value="ECO:0007669"/>
    <property type="project" value="TreeGrafter"/>
</dbReference>
<dbReference type="OrthoDB" id="439943at2759"/>
<dbReference type="EMBL" id="JAEOAQ010000001">
    <property type="protein sequence ID" value="KAG5421541.1"/>
    <property type="molecule type" value="Genomic_DNA"/>
</dbReference>
<protein>
    <submittedName>
        <fullName evidence="7">KTR2</fullName>
    </submittedName>
</protein>
<keyword evidence="3" id="KW-0328">Glycosyltransferase</keyword>
<dbReference type="InterPro" id="IPR002685">
    <property type="entry name" value="Glyco_trans_15"/>
</dbReference>
<dbReference type="PANTHER" id="PTHR31121:SF10">
    <property type="entry name" value="MANNOSYLTRANSFERASE KTR2-RELATED"/>
    <property type="match status" value="1"/>
</dbReference>
<evidence type="ECO:0000256" key="1">
    <source>
        <dbReference type="ARBA" id="ARBA00004606"/>
    </source>
</evidence>
<dbReference type="Pfam" id="PF01793">
    <property type="entry name" value="Glyco_transf_15"/>
    <property type="match status" value="1"/>
</dbReference>
<keyword evidence="5" id="KW-0812">Transmembrane</keyword>
<dbReference type="GO" id="GO:0000032">
    <property type="term" value="P:cell wall mannoprotein biosynthetic process"/>
    <property type="evidence" value="ECO:0007669"/>
    <property type="project" value="TreeGrafter"/>
</dbReference>
<comment type="caution">
    <text evidence="7">The sequence shown here is derived from an EMBL/GenBank/DDBJ whole genome shotgun (WGS) entry which is preliminary data.</text>
</comment>
<comment type="similarity">
    <text evidence="2">Belongs to the glycosyltransferase 15 family.</text>
</comment>
<evidence type="ECO:0000313" key="8">
    <source>
        <dbReference type="Proteomes" id="UP000669133"/>
    </source>
</evidence>
<organism evidence="7 8">
    <name type="scientific">Candida metapsilosis</name>
    <dbReference type="NCBI Taxonomy" id="273372"/>
    <lineage>
        <taxon>Eukaryota</taxon>
        <taxon>Fungi</taxon>
        <taxon>Dikarya</taxon>
        <taxon>Ascomycota</taxon>
        <taxon>Saccharomycotina</taxon>
        <taxon>Pichiomycetes</taxon>
        <taxon>Debaryomycetaceae</taxon>
        <taxon>Candida/Lodderomyces clade</taxon>
        <taxon>Candida</taxon>
    </lineage>
</organism>
<evidence type="ECO:0000313" key="7">
    <source>
        <dbReference type="EMBL" id="KAG5421541.1"/>
    </source>
</evidence>
<dbReference type="GO" id="GO:0016020">
    <property type="term" value="C:membrane"/>
    <property type="evidence" value="ECO:0007669"/>
    <property type="project" value="UniProtKB-SubCell"/>
</dbReference>
<evidence type="ECO:0000256" key="4">
    <source>
        <dbReference type="ARBA" id="ARBA00022679"/>
    </source>
</evidence>
<evidence type="ECO:0000256" key="6">
    <source>
        <dbReference type="PIRSR" id="PIRSR018153-1"/>
    </source>
</evidence>
<dbReference type="PANTHER" id="PTHR31121">
    <property type="entry name" value="ALPHA-1,2 MANNOSYLTRANSFERASE KTR1"/>
    <property type="match status" value="1"/>
</dbReference>